<dbReference type="GO" id="GO:0016787">
    <property type="term" value="F:hydrolase activity"/>
    <property type="evidence" value="ECO:0007669"/>
    <property type="project" value="UniProtKB-KW"/>
</dbReference>
<dbReference type="CDD" id="cd15482">
    <property type="entry name" value="Sialidase_non-viral"/>
    <property type="match status" value="1"/>
</dbReference>
<keyword evidence="3" id="KW-1185">Reference proteome</keyword>
<feature type="signal peptide" evidence="1">
    <location>
        <begin position="1"/>
        <end position="19"/>
    </location>
</feature>
<dbReference type="STRING" id="1149755.A0A2J6RL99"/>
<protein>
    <submittedName>
        <fullName evidence="2">Glycoside hydrolase family 93 protein</fullName>
    </submittedName>
</protein>
<dbReference type="PANTHER" id="PTHR38792">
    <property type="entry name" value="BNR/ASP-BOX REPEAT DOMAIN PROTEIN (AFU_ORTHOLOGUE AFUA_7G06430)-RELATED"/>
    <property type="match status" value="1"/>
</dbReference>
<evidence type="ECO:0000313" key="2">
    <source>
        <dbReference type="EMBL" id="PMD39281.1"/>
    </source>
</evidence>
<dbReference type="InterPro" id="IPR036278">
    <property type="entry name" value="Sialidase_sf"/>
</dbReference>
<proteinExistence type="predicted"/>
<dbReference type="EMBL" id="KZ613947">
    <property type="protein sequence ID" value="PMD39281.1"/>
    <property type="molecule type" value="Genomic_DNA"/>
</dbReference>
<evidence type="ECO:0000256" key="1">
    <source>
        <dbReference type="SAM" id="SignalP"/>
    </source>
</evidence>
<dbReference type="Proteomes" id="UP000235786">
    <property type="component" value="Unassembled WGS sequence"/>
</dbReference>
<organism evidence="2 3">
    <name type="scientific">Hyaloscypha variabilis (strain UAMH 11265 / GT02V1 / F)</name>
    <name type="common">Meliniomyces variabilis</name>
    <dbReference type="NCBI Taxonomy" id="1149755"/>
    <lineage>
        <taxon>Eukaryota</taxon>
        <taxon>Fungi</taxon>
        <taxon>Dikarya</taxon>
        <taxon>Ascomycota</taxon>
        <taxon>Pezizomycotina</taxon>
        <taxon>Leotiomycetes</taxon>
        <taxon>Helotiales</taxon>
        <taxon>Hyaloscyphaceae</taxon>
        <taxon>Hyaloscypha</taxon>
        <taxon>Hyaloscypha variabilis</taxon>
    </lineage>
</organism>
<name>A0A2J6RL99_HYAVF</name>
<dbReference type="OrthoDB" id="2130735at2759"/>
<accession>A0A2J6RL99</accession>
<keyword evidence="2" id="KW-0378">Hydrolase</keyword>
<sequence>MMQLKTFALYAVLPFGTFGDNAIYWPDANHTIFYPRITELSDGTILATAGLNSNPPVFPIFSSSDGGATWKWISNMTDQVNGLGMNAQPALAELPFAVGAFPVGTVLASGNSWGRNATSNSTIIDLYASIDKGHTWKFVSNVARGSGPDTTNGNPCIWEPFILPFNGTVGVFYSDQRDPLHAQKLVHQESTDMVNWGPVVNDVVYKTYTDRPGMTVIAYIPPLDKWIFVHEYPGTPPKYPGGDVWGTNGDYPVYYRLAKSPFQFDNDRGYPIVVRGVQPGSSPYVVWSPTGGPNGTIIVSDNDHSDVFTNSHAGMPDQWEVHQTPQPSAYSRALHISKNNSDHLMILGAGKYSGIPPRPLSISVVSVENLLTQLPSDAKPDF</sequence>
<keyword evidence="1" id="KW-0732">Signal</keyword>
<feature type="chain" id="PRO_5014377722" evidence="1">
    <location>
        <begin position="20"/>
        <end position="382"/>
    </location>
</feature>
<gene>
    <name evidence="2" type="ORF">L207DRAFT_598073</name>
</gene>
<dbReference type="SUPFAM" id="SSF50939">
    <property type="entry name" value="Sialidases"/>
    <property type="match status" value="1"/>
</dbReference>
<dbReference type="PANTHER" id="PTHR38792:SF1">
    <property type="entry name" value="BNR_ASP-BOX REPEAT PROTEIN"/>
    <property type="match status" value="1"/>
</dbReference>
<evidence type="ECO:0000313" key="3">
    <source>
        <dbReference type="Proteomes" id="UP000235786"/>
    </source>
</evidence>
<reference evidence="2 3" key="1">
    <citation type="submission" date="2016-04" db="EMBL/GenBank/DDBJ databases">
        <title>A degradative enzymes factory behind the ericoid mycorrhizal symbiosis.</title>
        <authorList>
            <consortium name="DOE Joint Genome Institute"/>
            <person name="Martino E."/>
            <person name="Morin E."/>
            <person name="Grelet G."/>
            <person name="Kuo A."/>
            <person name="Kohler A."/>
            <person name="Daghino S."/>
            <person name="Barry K."/>
            <person name="Choi C."/>
            <person name="Cichocki N."/>
            <person name="Clum A."/>
            <person name="Copeland A."/>
            <person name="Hainaut M."/>
            <person name="Haridas S."/>
            <person name="Labutti K."/>
            <person name="Lindquist E."/>
            <person name="Lipzen A."/>
            <person name="Khouja H.-R."/>
            <person name="Murat C."/>
            <person name="Ohm R."/>
            <person name="Olson A."/>
            <person name="Spatafora J."/>
            <person name="Veneault-Fourrey C."/>
            <person name="Henrissat B."/>
            <person name="Grigoriev I."/>
            <person name="Martin F."/>
            <person name="Perotto S."/>
        </authorList>
    </citation>
    <scope>NUCLEOTIDE SEQUENCE [LARGE SCALE GENOMIC DNA]</scope>
    <source>
        <strain evidence="2 3">F</strain>
    </source>
</reference>
<dbReference type="Gene3D" id="2.120.10.10">
    <property type="match status" value="1"/>
</dbReference>
<dbReference type="AlphaFoldDB" id="A0A2J6RL99"/>